<dbReference type="InterPro" id="IPR036390">
    <property type="entry name" value="WH_DNA-bd_sf"/>
</dbReference>
<evidence type="ECO:0000313" key="6">
    <source>
        <dbReference type="EMBL" id="TCL03506.1"/>
    </source>
</evidence>
<organism evidence="6 7">
    <name type="scientific">Sodalis ligni</name>
    <dbReference type="NCBI Taxonomy" id="2697027"/>
    <lineage>
        <taxon>Bacteria</taxon>
        <taxon>Pseudomonadati</taxon>
        <taxon>Pseudomonadota</taxon>
        <taxon>Gammaproteobacteria</taxon>
        <taxon>Enterobacterales</taxon>
        <taxon>Bruguierivoracaceae</taxon>
        <taxon>Sodalis</taxon>
    </lineage>
</organism>
<proteinExistence type="inferred from homology"/>
<evidence type="ECO:0000313" key="7">
    <source>
        <dbReference type="Proteomes" id="UP000294555"/>
    </source>
</evidence>
<comment type="similarity">
    <text evidence="1">Belongs to the LysR transcriptional regulatory family.</text>
</comment>
<dbReference type="Pfam" id="PF00126">
    <property type="entry name" value="HTH_1"/>
    <property type="match status" value="1"/>
</dbReference>
<dbReference type="InterPro" id="IPR005119">
    <property type="entry name" value="LysR_subst-bd"/>
</dbReference>
<gene>
    <name evidence="6" type="ORF">EZJ58_1581</name>
</gene>
<accession>A0A4R1NFQ6</accession>
<dbReference type="GO" id="GO:0003677">
    <property type="term" value="F:DNA binding"/>
    <property type="evidence" value="ECO:0007669"/>
    <property type="project" value="UniProtKB-KW"/>
</dbReference>
<name>A0A4R1NFQ6_9GAMM</name>
<dbReference type="CDD" id="cd05466">
    <property type="entry name" value="PBP2_LTTR_substrate"/>
    <property type="match status" value="1"/>
</dbReference>
<dbReference type="EMBL" id="SJOI01000001">
    <property type="protein sequence ID" value="TCL03506.1"/>
    <property type="molecule type" value="Genomic_DNA"/>
</dbReference>
<dbReference type="Gene3D" id="3.40.190.290">
    <property type="match status" value="1"/>
</dbReference>
<evidence type="ECO:0000256" key="2">
    <source>
        <dbReference type="ARBA" id="ARBA00023015"/>
    </source>
</evidence>
<keyword evidence="3 6" id="KW-0238">DNA-binding</keyword>
<evidence type="ECO:0000256" key="4">
    <source>
        <dbReference type="ARBA" id="ARBA00023163"/>
    </source>
</evidence>
<dbReference type="InterPro" id="IPR000847">
    <property type="entry name" value="LysR_HTH_N"/>
</dbReference>
<keyword evidence="7" id="KW-1185">Reference proteome</keyword>
<protein>
    <submittedName>
        <fullName evidence="6">DNA-binding transcriptional LysR family regulator</fullName>
    </submittedName>
</protein>
<dbReference type="InterPro" id="IPR050950">
    <property type="entry name" value="HTH-type_LysR_regulators"/>
</dbReference>
<dbReference type="FunFam" id="1.10.10.10:FF:000001">
    <property type="entry name" value="LysR family transcriptional regulator"/>
    <property type="match status" value="1"/>
</dbReference>
<keyword evidence="2" id="KW-0805">Transcription regulation</keyword>
<feature type="domain" description="HTH lysR-type" evidence="5">
    <location>
        <begin position="1"/>
        <end position="58"/>
    </location>
</feature>
<comment type="caution">
    <text evidence="6">The sequence shown here is derived from an EMBL/GenBank/DDBJ whole genome shotgun (WGS) entry which is preliminary data.</text>
</comment>
<dbReference type="GO" id="GO:0003700">
    <property type="term" value="F:DNA-binding transcription factor activity"/>
    <property type="evidence" value="ECO:0007669"/>
    <property type="project" value="InterPro"/>
</dbReference>
<dbReference type="SUPFAM" id="SSF53850">
    <property type="entry name" value="Periplasmic binding protein-like II"/>
    <property type="match status" value="1"/>
</dbReference>
<dbReference type="Gene3D" id="1.10.10.10">
    <property type="entry name" value="Winged helix-like DNA-binding domain superfamily/Winged helix DNA-binding domain"/>
    <property type="match status" value="1"/>
</dbReference>
<evidence type="ECO:0000256" key="3">
    <source>
        <dbReference type="ARBA" id="ARBA00023125"/>
    </source>
</evidence>
<dbReference type="GO" id="GO:0005829">
    <property type="term" value="C:cytosol"/>
    <property type="evidence" value="ECO:0007669"/>
    <property type="project" value="TreeGrafter"/>
</dbReference>
<dbReference type="PROSITE" id="PS50931">
    <property type="entry name" value="HTH_LYSR"/>
    <property type="match status" value="1"/>
</dbReference>
<dbReference type="Pfam" id="PF03466">
    <property type="entry name" value="LysR_substrate"/>
    <property type="match status" value="1"/>
</dbReference>
<keyword evidence="4" id="KW-0804">Transcription</keyword>
<sequence length="293" mass="31483">MNLLHWRLLVAVADVCNISRAAEEIGMTQSGASQAIAQLEASLGFPVFTRERRYIGITALGEQVVEHARNMLSQLNAIRVLADESRGLNSGRIRLASFPSVTSTLLPGLLRDFKRLHPGIEVVILEGTDEEVEEWLAADTVELGMVMNPGPGRADIVLGQDAWVAVMQASNRQARHAKAYGITLKELADQPFILATGGCVVNGKSLMEKAGLQLSDIRVTVRDWISACKLVGEGMGVALVPESALPEELRNLCVVPVTPSIHREFGLVCSPSGNSSSATQALLKGLRRGVVNS</sequence>
<dbReference type="PRINTS" id="PR00039">
    <property type="entry name" value="HTHLYSR"/>
</dbReference>
<reference evidence="6 7" key="1">
    <citation type="submission" date="2019-02" db="EMBL/GenBank/DDBJ databases">
        <title>Investigation of anaerobic lignin degradation for improved lignocellulosic biofuels.</title>
        <authorList>
            <person name="Deangelis K."/>
        </authorList>
    </citation>
    <scope>NUCLEOTIDE SEQUENCE [LARGE SCALE GENOMIC DNA]</scope>
    <source>
        <strain evidence="6 7">159R</strain>
    </source>
</reference>
<dbReference type="SUPFAM" id="SSF46785">
    <property type="entry name" value="Winged helix' DNA-binding domain"/>
    <property type="match status" value="1"/>
</dbReference>
<dbReference type="InterPro" id="IPR036388">
    <property type="entry name" value="WH-like_DNA-bd_sf"/>
</dbReference>
<dbReference type="PANTHER" id="PTHR30419">
    <property type="entry name" value="HTH-TYPE TRANSCRIPTIONAL REGULATOR YBHD"/>
    <property type="match status" value="1"/>
</dbReference>
<evidence type="ECO:0000259" key="5">
    <source>
        <dbReference type="PROSITE" id="PS50931"/>
    </source>
</evidence>
<dbReference type="AlphaFoldDB" id="A0A4R1NFQ6"/>
<dbReference type="Proteomes" id="UP000294555">
    <property type="component" value="Unassembled WGS sequence"/>
</dbReference>
<evidence type="ECO:0000256" key="1">
    <source>
        <dbReference type="ARBA" id="ARBA00009437"/>
    </source>
</evidence>